<organism evidence="6 7">
    <name type="scientific">Hungatella hathewayi</name>
    <dbReference type="NCBI Taxonomy" id="154046"/>
    <lineage>
        <taxon>Bacteria</taxon>
        <taxon>Bacillati</taxon>
        <taxon>Bacillota</taxon>
        <taxon>Clostridia</taxon>
        <taxon>Lachnospirales</taxon>
        <taxon>Lachnospiraceae</taxon>
        <taxon>Hungatella</taxon>
    </lineage>
</organism>
<evidence type="ECO:0000259" key="5">
    <source>
        <dbReference type="PROSITE" id="PS50930"/>
    </source>
</evidence>
<protein>
    <recommendedName>
        <fullName evidence="1">Stage 0 sporulation protein A homolog</fullName>
    </recommendedName>
</protein>
<feature type="modified residue" description="4-aspartylphosphate" evidence="3">
    <location>
        <position position="59"/>
    </location>
</feature>
<dbReference type="InterPro" id="IPR046947">
    <property type="entry name" value="LytR-like"/>
</dbReference>
<dbReference type="Proteomes" id="UP000261111">
    <property type="component" value="Unassembled WGS sequence"/>
</dbReference>
<dbReference type="GO" id="GO:0000156">
    <property type="term" value="F:phosphorelay response regulator activity"/>
    <property type="evidence" value="ECO:0007669"/>
    <property type="project" value="InterPro"/>
</dbReference>
<dbReference type="PROSITE" id="PS50930">
    <property type="entry name" value="HTH_LYTTR"/>
    <property type="match status" value="1"/>
</dbReference>
<evidence type="ECO:0000313" key="7">
    <source>
        <dbReference type="Proteomes" id="UP000261111"/>
    </source>
</evidence>
<comment type="function">
    <text evidence="2">May play the central regulatory role in sporulation. It may be an element of the effector pathway responsible for the activation of sporulation genes in response to nutritional stress. Spo0A may act in concert with spo0H (a sigma factor) to control the expression of some genes that are critical to the sporulation process.</text>
</comment>
<dbReference type="Gene3D" id="3.40.50.2300">
    <property type="match status" value="1"/>
</dbReference>
<evidence type="ECO:0000256" key="2">
    <source>
        <dbReference type="ARBA" id="ARBA00024867"/>
    </source>
</evidence>
<dbReference type="EMBL" id="QVIA01000008">
    <property type="protein sequence ID" value="RGC32685.1"/>
    <property type="molecule type" value="Genomic_DNA"/>
</dbReference>
<feature type="domain" description="Response regulatory" evidence="4">
    <location>
        <begin position="5"/>
        <end position="122"/>
    </location>
</feature>
<name>A0A3E2WXA6_9FIRM</name>
<dbReference type="PANTHER" id="PTHR37299">
    <property type="entry name" value="TRANSCRIPTIONAL REGULATOR-RELATED"/>
    <property type="match status" value="1"/>
</dbReference>
<dbReference type="PROSITE" id="PS50110">
    <property type="entry name" value="RESPONSE_REGULATORY"/>
    <property type="match status" value="1"/>
</dbReference>
<evidence type="ECO:0000313" key="6">
    <source>
        <dbReference type="EMBL" id="RGC32685.1"/>
    </source>
</evidence>
<comment type="caution">
    <text evidence="6">The sequence shown here is derived from an EMBL/GenBank/DDBJ whole genome shotgun (WGS) entry which is preliminary data.</text>
</comment>
<feature type="domain" description="HTH LytTR-type" evidence="5">
    <location>
        <begin position="133"/>
        <end position="231"/>
    </location>
</feature>
<dbReference type="Gene3D" id="2.40.50.1020">
    <property type="entry name" value="LytTr DNA-binding domain"/>
    <property type="match status" value="1"/>
</dbReference>
<evidence type="ECO:0000256" key="1">
    <source>
        <dbReference type="ARBA" id="ARBA00018672"/>
    </source>
</evidence>
<keyword evidence="3" id="KW-0597">Phosphoprotein</keyword>
<dbReference type="InterPro" id="IPR011006">
    <property type="entry name" value="CheY-like_superfamily"/>
</dbReference>
<dbReference type="SMART" id="SM00850">
    <property type="entry name" value="LytTR"/>
    <property type="match status" value="1"/>
</dbReference>
<dbReference type="GO" id="GO:0003677">
    <property type="term" value="F:DNA binding"/>
    <property type="evidence" value="ECO:0007669"/>
    <property type="project" value="UniProtKB-KW"/>
</dbReference>
<dbReference type="SUPFAM" id="SSF52172">
    <property type="entry name" value="CheY-like"/>
    <property type="match status" value="1"/>
</dbReference>
<evidence type="ECO:0000256" key="3">
    <source>
        <dbReference type="PROSITE-ProRule" id="PRU00169"/>
    </source>
</evidence>
<dbReference type="InterPro" id="IPR007492">
    <property type="entry name" value="LytTR_DNA-bd_dom"/>
</dbReference>
<dbReference type="Pfam" id="PF04397">
    <property type="entry name" value="LytTR"/>
    <property type="match status" value="1"/>
</dbReference>
<dbReference type="SMART" id="SM00448">
    <property type="entry name" value="REC"/>
    <property type="match status" value="1"/>
</dbReference>
<evidence type="ECO:0000259" key="4">
    <source>
        <dbReference type="PROSITE" id="PS50110"/>
    </source>
</evidence>
<gene>
    <name evidence="6" type="ORF">DWX41_08970</name>
</gene>
<sequence>MLLKTLLICDDDKSILEDLSLRLSHILPENWDIKTFLAPGDLRLYLETSASLPDILFMDIQFGTENGICLASDIQTRYPWIAIVLITGYLDYARDIFTIHPAYFLVKPVDTDKLTAAIERALEYMDCCQDKPVALQSNGRIFTLKSSEICYIESEKRRLHVYTSEEKFTVYMKLIELKEKLPGCFLSCHKSYVVNMNYIQNFTAQKIILLNQAEIPVSRSRYKKSREEFLRFFSTEDYNT</sequence>
<dbReference type="Pfam" id="PF00072">
    <property type="entry name" value="Response_reg"/>
    <property type="match status" value="1"/>
</dbReference>
<keyword evidence="6" id="KW-0238">DNA-binding</keyword>
<dbReference type="AlphaFoldDB" id="A0A3E2WXA6"/>
<accession>A0A3E2WXA6</accession>
<dbReference type="PANTHER" id="PTHR37299:SF1">
    <property type="entry name" value="STAGE 0 SPORULATION PROTEIN A HOMOLOG"/>
    <property type="match status" value="1"/>
</dbReference>
<proteinExistence type="predicted"/>
<reference evidence="6 7" key="1">
    <citation type="submission" date="2018-08" db="EMBL/GenBank/DDBJ databases">
        <title>A genome reference for cultivated species of the human gut microbiota.</title>
        <authorList>
            <person name="Zou Y."/>
            <person name="Xue W."/>
            <person name="Luo G."/>
        </authorList>
    </citation>
    <scope>NUCLEOTIDE SEQUENCE [LARGE SCALE GENOMIC DNA]</scope>
    <source>
        <strain evidence="6 7">AF19-21</strain>
    </source>
</reference>
<dbReference type="InterPro" id="IPR001789">
    <property type="entry name" value="Sig_transdc_resp-reg_receiver"/>
</dbReference>